<keyword evidence="6 8" id="KW-0472">Membrane</keyword>
<keyword evidence="11" id="KW-1185">Reference proteome</keyword>
<dbReference type="InterPro" id="IPR010497">
    <property type="entry name" value="Epoxide_hydro_N"/>
</dbReference>
<evidence type="ECO:0000256" key="3">
    <source>
        <dbReference type="ARBA" id="ARBA00010088"/>
    </source>
</evidence>
<dbReference type="EC" id="3.3.2.9" evidence="6"/>
<gene>
    <name evidence="10" type="primary">EPHX1</name>
    <name evidence="10" type="ORF">OS493_007881</name>
</gene>
<keyword evidence="8" id="KW-0812">Transmembrane</keyword>
<feature type="domain" description="Epoxide hydrolase N-terminal" evidence="9">
    <location>
        <begin position="58"/>
        <end position="166"/>
    </location>
</feature>
<dbReference type="InterPro" id="IPR029058">
    <property type="entry name" value="AB_hydrolase_fold"/>
</dbReference>
<dbReference type="GO" id="GO:0033961">
    <property type="term" value="F:cis-stilbene-oxide hydrolase activity"/>
    <property type="evidence" value="ECO:0007669"/>
    <property type="project" value="UniProtKB-UniRule"/>
</dbReference>
<comment type="similarity">
    <text evidence="3 6">Belongs to the peptidase S33 family.</text>
</comment>
<keyword evidence="8" id="KW-1133">Transmembrane helix</keyword>
<comment type="catalytic activity">
    <reaction evidence="1 6">
        <text>1-(4-methoxyphenyl)-N-methyl-N-[(3-methyloxetan-3-yl)methyl]methanamine + H2O = 2-{[(4-methoxybenzyl)(methyl)amino]methyl}-2-methylpropane-1,3-diol</text>
        <dbReference type="Rhea" id="RHEA:55764"/>
        <dbReference type="ChEBI" id="CHEBI:15377"/>
        <dbReference type="ChEBI" id="CHEBI:139161"/>
        <dbReference type="ChEBI" id="CHEBI:139164"/>
        <dbReference type="EC" id="3.3.2.9"/>
    </reaction>
</comment>
<feature type="active site" description="Nucleophile" evidence="7">
    <location>
        <position position="231"/>
    </location>
</feature>
<evidence type="ECO:0000256" key="2">
    <source>
        <dbReference type="ARBA" id="ARBA00004111"/>
    </source>
</evidence>
<dbReference type="PRINTS" id="PR00412">
    <property type="entry name" value="EPOXHYDRLASE"/>
</dbReference>
<evidence type="ECO:0000256" key="6">
    <source>
        <dbReference type="PIRNR" id="PIRNR001112"/>
    </source>
</evidence>
<sequence length="466" mass="53252">MGCKTFCAVFVVIVSVSVVVIPILVSQYLFPVGDPPLLELEQWWGKGQEKDHKHDTTINEFSISLSDEALNDLKERLSKTYFFANLEGIDWEYGINPDYVKELVEYWRTKYDWRKQETILNTYKQYKTKISGINVHFQHYKPEVKEGQRLLPILLVHGWPGSFYEFYKVIPKLISASTDDYAFAIICPSIPGYGLSEAPHKPGFEPFAAGRIFSKLMERLGYDSYYIQGGDWGSAITSAMALMDPSHIRGLHLNIFTTSIFSGPLSYLQAKLFFPEKEQKKIFPITDVLVKMLREGGYFHIQATRPHSVALATNDSPAGLAAYIVEKFAMWSGCATSDTAICLESCFSKDELLTNVMIYWTTHSIASSMRLYYETMHRRELRAASRIPITVPVGLADFPHELFRIPEPWIHSRFLEVVQFTEMPRGGHFAAFEEPDLFANDVIQFVEKVEKRIVAKKAEELKETTA</sequence>
<evidence type="ECO:0000256" key="7">
    <source>
        <dbReference type="PIRSR" id="PIRSR001112-1"/>
    </source>
</evidence>
<dbReference type="Pfam" id="PF06441">
    <property type="entry name" value="EHN"/>
    <property type="match status" value="1"/>
</dbReference>
<name>A0A9X0CHH6_9CNID</name>
<evidence type="ECO:0000256" key="4">
    <source>
        <dbReference type="ARBA" id="ARBA00022797"/>
    </source>
</evidence>
<evidence type="ECO:0000313" key="11">
    <source>
        <dbReference type="Proteomes" id="UP001163046"/>
    </source>
</evidence>
<evidence type="ECO:0000256" key="8">
    <source>
        <dbReference type="SAM" id="Phobius"/>
    </source>
</evidence>
<dbReference type="PANTHER" id="PTHR21661">
    <property type="entry name" value="EPOXIDE HYDROLASE 1-RELATED"/>
    <property type="match status" value="1"/>
</dbReference>
<comment type="catalytic activity">
    <reaction evidence="6">
        <text>cis-stilbene oxide + H2O = (1R,2R)-hydrobenzoin</text>
        <dbReference type="Rhea" id="RHEA:23900"/>
        <dbReference type="ChEBI" id="CHEBI:15377"/>
        <dbReference type="ChEBI" id="CHEBI:50004"/>
        <dbReference type="ChEBI" id="CHEBI:50014"/>
        <dbReference type="EC" id="3.3.2.9"/>
    </reaction>
</comment>
<dbReference type="InterPro" id="IPR000639">
    <property type="entry name" value="Epox_hydrolase-like"/>
</dbReference>
<reference evidence="10" key="1">
    <citation type="submission" date="2023-01" db="EMBL/GenBank/DDBJ databases">
        <title>Genome assembly of the deep-sea coral Lophelia pertusa.</title>
        <authorList>
            <person name="Herrera S."/>
            <person name="Cordes E."/>
        </authorList>
    </citation>
    <scope>NUCLEOTIDE SEQUENCE</scope>
    <source>
        <strain evidence="10">USNM1676648</strain>
        <tissue evidence="10">Polyp</tissue>
    </source>
</reference>
<keyword evidence="4 6" id="KW-0058">Aromatic hydrocarbons catabolism</keyword>
<proteinExistence type="inferred from homology"/>
<dbReference type="AlphaFoldDB" id="A0A9X0CHH6"/>
<dbReference type="GO" id="GO:0005789">
    <property type="term" value="C:endoplasmic reticulum membrane"/>
    <property type="evidence" value="ECO:0007669"/>
    <property type="project" value="UniProtKB-SubCell"/>
</dbReference>
<evidence type="ECO:0000313" key="10">
    <source>
        <dbReference type="EMBL" id="KAJ7337728.1"/>
    </source>
</evidence>
<protein>
    <recommendedName>
        <fullName evidence="6">Epoxide hydrolase</fullName>
        <ecNumber evidence="6">3.3.2.9</ecNumber>
    </recommendedName>
</protein>
<feature type="active site" description="Proton donor" evidence="7">
    <location>
        <position position="372"/>
    </location>
</feature>
<feature type="active site" description="Proton acceptor" evidence="7">
    <location>
        <position position="428"/>
    </location>
</feature>
<dbReference type="Gene3D" id="3.40.50.1820">
    <property type="entry name" value="alpha/beta hydrolase"/>
    <property type="match status" value="1"/>
</dbReference>
<organism evidence="10 11">
    <name type="scientific">Desmophyllum pertusum</name>
    <dbReference type="NCBI Taxonomy" id="174260"/>
    <lineage>
        <taxon>Eukaryota</taxon>
        <taxon>Metazoa</taxon>
        <taxon>Cnidaria</taxon>
        <taxon>Anthozoa</taxon>
        <taxon>Hexacorallia</taxon>
        <taxon>Scleractinia</taxon>
        <taxon>Caryophylliina</taxon>
        <taxon>Caryophylliidae</taxon>
        <taxon>Desmophyllum</taxon>
    </lineage>
</organism>
<dbReference type="PANTHER" id="PTHR21661:SF35">
    <property type="entry name" value="EPOXIDE HYDROLASE"/>
    <property type="match status" value="1"/>
</dbReference>
<dbReference type="GO" id="GO:0097176">
    <property type="term" value="P:epoxide metabolic process"/>
    <property type="evidence" value="ECO:0007669"/>
    <property type="project" value="TreeGrafter"/>
</dbReference>
<dbReference type="SUPFAM" id="SSF53474">
    <property type="entry name" value="alpha/beta-Hydrolases"/>
    <property type="match status" value="1"/>
</dbReference>
<accession>A0A9X0CHH6</accession>
<evidence type="ECO:0000259" key="9">
    <source>
        <dbReference type="Pfam" id="PF06441"/>
    </source>
</evidence>
<dbReference type="PIRSF" id="PIRSF001112">
    <property type="entry name" value="Epoxide_hydrolase"/>
    <property type="match status" value="1"/>
</dbReference>
<dbReference type="InterPro" id="IPR016292">
    <property type="entry name" value="Epoxide_hydrolase"/>
</dbReference>
<keyword evidence="5 6" id="KW-0378">Hydrolase</keyword>
<evidence type="ECO:0000256" key="1">
    <source>
        <dbReference type="ARBA" id="ARBA00000221"/>
    </source>
</evidence>
<dbReference type="OrthoDB" id="7130006at2759"/>
<dbReference type="Proteomes" id="UP001163046">
    <property type="component" value="Unassembled WGS sequence"/>
</dbReference>
<comment type="subcellular location">
    <subcellularLocation>
        <location evidence="6">Endoplasmic reticulum membrane</location>
    </subcellularLocation>
    <subcellularLocation>
        <location evidence="2">Microsome membrane</location>
        <topology evidence="2">Single-pass membrane protein</topology>
    </subcellularLocation>
</comment>
<feature type="transmembrane region" description="Helical" evidence="8">
    <location>
        <begin position="7"/>
        <end position="30"/>
    </location>
</feature>
<comment type="caution">
    <text evidence="10">The sequence shown here is derived from an EMBL/GenBank/DDBJ whole genome shotgun (WGS) entry which is preliminary data.</text>
</comment>
<evidence type="ECO:0000256" key="5">
    <source>
        <dbReference type="ARBA" id="ARBA00022801"/>
    </source>
</evidence>
<keyword evidence="6" id="KW-0256">Endoplasmic reticulum</keyword>
<dbReference type="EMBL" id="MU827780">
    <property type="protein sequence ID" value="KAJ7337728.1"/>
    <property type="molecule type" value="Genomic_DNA"/>
</dbReference>